<gene>
    <name evidence="2" type="ORF">LCGC14_2075950</name>
</gene>
<dbReference type="InterPro" id="IPR002514">
    <property type="entry name" value="Transposase_8"/>
</dbReference>
<protein>
    <recommendedName>
        <fullName evidence="3">Transposase</fullName>
    </recommendedName>
</protein>
<accession>A0A0F9F4E9</accession>
<dbReference type="GO" id="GO:0003677">
    <property type="term" value="F:DNA binding"/>
    <property type="evidence" value="ECO:0007669"/>
    <property type="project" value="InterPro"/>
</dbReference>
<dbReference type="EMBL" id="LAZR01024991">
    <property type="protein sequence ID" value="KKL73336.1"/>
    <property type="molecule type" value="Genomic_DNA"/>
</dbReference>
<evidence type="ECO:0008006" key="3">
    <source>
        <dbReference type="Google" id="ProtNLM"/>
    </source>
</evidence>
<dbReference type="GO" id="GO:0004803">
    <property type="term" value="F:transposase activity"/>
    <property type="evidence" value="ECO:0007669"/>
    <property type="project" value="InterPro"/>
</dbReference>
<reference evidence="2" key="1">
    <citation type="journal article" date="2015" name="Nature">
        <title>Complex archaea that bridge the gap between prokaryotes and eukaryotes.</title>
        <authorList>
            <person name="Spang A."/>
            <person name="Saw J.H."/>
            <person name="Jorgensen S.L."/>
            <person name="Zaremba-Niedzwiedzka K."/>
            <person name="Martijn J."/>
            <person name="Lind A.E."/>
            <person name="van Eijk R."/>
            <person name="Schleper C."/>
            <person name="Guy L."/>
            <person name="Ettema T.J."/>
        </authorList>
    </citation>
    <scope>NUCLEOTIDE SEQUENCE</scope>
</reference>
<dbReference type="AlphaFoldDB" id="A0A0F9F4E9"/>
<organism evidence="2">
    <name type="scientific">marine sediment metagenome</name>
    <dbReference type="NCBI Taxonomy" id="412755"/>
    <lineage>
        <taxon>unclassified sequences</taxon>
        <taxon>metagenomes</taxon>
        <taxon>ecological metagenomes</taxon>
    </lineage>
</organism>
<evidence type="ECO:0000256" key="1">
    <source>
        <dbReference type="SAM" id="MobiDB-lite"/>
    </source>
</evidence>
<dbReference type="Pfam" id="PF01527">
    <property type="entry name" value="HTH_Tnp_1"/>
    <property type="match status" value="1"/>
</dbReference>
<proteinExistence type="predicted"/>
<comment type="caution">
    <text evidence="2">The sequence shown here is derived from an EMBL/GenBank/DDBJ whole genome shotgun (WGS) entry which is preliminary data.</text>
</comment>
<feature type="compositionally biased region" description="Basic and acidic residues" evidence="1">
    <location>
        <begin position="102"/>
        <end position="111"/>
    </location>
</feature>
<sequence>MKYPTALKRQVVEELLSENSSMGELSKRYEVSKSIIFYWREQYIEGKLEENISSNVTVLKDRVKNLERMVGRLSMDKELLKKALEFSMKRKEEGSLPITAKNLEESDGGAK</sequence>
<feature type="region of interest" description="Disordered" evidence="1">
    <location>
        <begin position="91"/>
        <end position="111"/>
    </location>
</feature>
<evidence type="ECO:0000313" key="2">
    <source>
        <dbReference type="EMBL" id="KKL73336.1"/>
    </source>
</evidence>
<name>A0A0F9F4E9_9ZZZZ</name>
<dbReference type="SUPFAM" id="SSF46689">
    <property type="entry name" value="Homeodomain-like"/>
    <property type="match status" value="1"/>
</dbReference>
<dbReference type="GO" id="GO:0006313">
    <property type="term" value="P:DNA transposition"/>
    <property type="evidence" value="ECO:0007669"/>
    <property type="project" value="InterPro"/>
</dbReference>
<dbReference type="InterPro" id="IPR009057">
    <property type="entry name" value="Homeodomain-like_sf"/>
</dbReference>